<dbReference type="GO" id="GO:0006269">
    <property type="term" value="P:DNA replication, synthesis of primer"/>
    <property type="evidence" value="ECO:0007669"/>
    <property type="project" value="UniProtKB-KW"/>
</dbReference>
<comment type="caution">
    <text evidence="12">The sequence shown here is derived from an EMBL/GenBank/DDBJ whole genome shotgun (WGS) entry which is preliminary data.</text>
</comment>
<evidence type="ECO:0000256" key="3">
    <source>
        <dbReference type="ARBA" id="ARBA00022515"/>
    </source>
</evidence>
<accession>A0ABD3PSP5</accession>
<evidence type="ECO:0000256" key="1">
    <source>
        <dbReference type="ARBA" id="ARBA00009762"/>
    </source>
</evidence>
<evidence type="ECO:0000256" key="8">
    <source>
        <dbReference type="ARBA" id="ARBA00022833"/>
    </source>
</evidence>
<dbReference type="Gene3D" id="3.90.920.10">
    <property type="entry name" value="DNA primase, PRIM domain"/>
    <property type="match status" value="1"/>
</dbReference>
<name>A0ABD3PSP5_9STRA</name>
<evidence type="ECO:0000256" key="4">
    <source>
        <dbReference type="ARBA" id="ARBA00022679"/>
    </source>
</evidence>
<proteinExistence type="inferred from homology"/>
<dbReference type="EMBL" id="JABMIG020000122">
    <property type="protein sequence ID" value="KAL3790807.1"/>
    <property type="molecule type" value="Genomic_DNA"/>
</dbReference>
<keyword evidence="3 10" id="KW-0639">Primosome</keyword>
<evidence type="ECO:0000256" key="7">
    <source>
        <dbReference type="ARBA" id="ARBA00022723"/>
    </source>
</evidence>
<evidence type="ECO:0000256" key="2">
    <source>
        <dbReference type="ARBA" id="ARBA00022478"/>
    </source>
</evidence>
<comment type="similarity">
    <text evidence="1 10">Belongs to the eukaryotic-type primase small subunit family.</text>
</comment>
<keyword evidence="13" id="KW-1185">Reference proteome</keyword>
<dbReference type="Pfam" id="PF01896">
    <property type="entry name" value="DNA_primase_S"/>
    <property type="match status" value="1"/>
</dbReference>
<sequence length="488" mass="55162">MGANLNEENEFGNEPSSAGAAVTAPPAPNADSSTVFSPELLNIYYNRLFPYHLLHSWLSYDASVSFAPGSAKAAASSSSSSSVLSRREFSTTISKDGDEIYKRYQSFSTQSDLASAIRKQCPLKIDIGAVFNYPPKDHKSLPAGKLQPVERELVFDIDLTDYDPIRNCGCSGASICGKCWKFMVMAMEVMDRGLREDFNFRHLAWIYSGRRGVHCWVCDEGARNLSNEARGAVANYFEVTLGSDRNKNAHIPHPLHPMLKRAHRILEPHFISSIITEDGHGLLATQASWTKLLLTLPESANPVSCELEKKWRSPKNTSTPEEKWTELKSALMSFIGKSGNSKAPKNMPNNDRLRIEHWPIETVFKYTYPRLDINVSKGMNHLLKSPFCVHPKTGRVCVPIDMEKVHAFDPLNVPTLPQLMRELDEYEEQNKDVSSDTTVYDWQKTTLRGPFEHFEKFFLQPLLKDVRKSQLKEKREESERRAALVGDF</sequence>
<reference evidence="12 13" key="1">
    <citation type="journal article" date="2020" name="G3 (Bethesda)">
        <title>Improved Reference Genome for Cyclotella cryptica CCMP332, a Model for Cell Wall Morphogenesis, Salinity Adaptation, and Lipid Production in Diatoms (Bacillariophyta).</title>
        <authorList>
            <person name="Roberts W.R."/>
            <person name="Downey K.M."/>
            <person name="Ruck E.C."/>
            <person name="Traller J.C."/>
            <person name="Alverson A.J."/>
        </authorList>
    </citation>
    <scope>NUCLEOTIDE SEQUENCE [LARGE SCALE GENOMIC DNA]</scope>
    <source>
        <strain evidence="12 13">CCMP332</strain>
    </source>
</reference>
<evidence type="ECO:0000256" key="10">
    <source>
        <dbReference type="RuleBase" id="RU003514"/>
    </source>
</evidence>
<dbReference type="InterPro" id="IPR014052">
    <property type="entry name" value="DNA_primase_ssu_euk/arc"/>
</dbReference>
<dbReference type="AlphaFoldDB" id="A0ABD3PSP5"/>
<dbReference type="GO" id="GO:0046872">
    <property type="term" value="F:metal ion binding"/>
    <property type="evidence" value="ECO:0007669"/>
    <property type="project" value="UniProtKB-KW"/>
</dbReference>
<keyword evidence="8" id="KW-0862">Zinc</keyword>
<dbReference type="NCBIfam" id="TIGR00335">
    <property type="entry name" value="primase_sml"/>
    <property type="match status" value="1"/>
</dbReference>
<dbReference type="GO" id="GO:0005658">
    <property type="term" value="C:alpha DNA polymerase:primase complex"/>
    <property type="evidence" value="ECO:0007669"/>
    <property type="project" value="UniProtKB-ARBA"/>
</dbReference>
<evidence type="ECO:0000256" key="9">
    <source>
        <dbReference type="ARBA" id="ARBA00023163"/>
    </source>
</evidence>
<dbReference type="GO" id="GO:0016779">
    <property type="term" value="F:nucleotidyltransferase activity"/>
    <property type="evidence" value="ECO:0007669"/>
    <property type="project" value="UniProtKB-KW"/>
</dbReference>
<evidence type="ECO:0000313" key="13">
    <source>
        <dbReference type="Proteomes" id="UP001516023"/>
    </source>
</evidence>
<keyword evidence="2 10" id="KW-0240">DNA-directed RNA polymerase</keyword>
<dbReference type="PANTHER" id="PTHR10536">
    <property type="entry name" value="DNA PRIMASE SMALL SUBUNIT"/>
    <property type="match status" value="1"/>
</dbReference>
<keyword evidence="5" id="KW-0548">Nucleotidyltransferase</keyword>
<evidence type="ECO:0000256" key="5">
    <source>
        <dbReference type="ARBA" id="ARBA00022695"/>
    </source>
</evidence>
<evidence type="ECO:0000256" key="6">
    <source>
        <dbReference type="ARBA" id="ARBA00022705"/>
    </source>
</evidence>
<organism evidence="12 13">
    <name type="scientific">Cyclotella cryptica</name>
    <dbReference type="NCBI Taxonomy" id="29204"/>
    <lineage>
        <taxon>Eukaryota</taxon>
        <taxon>Sar</taxon>
        <taxon>Stramenopiles</taxon>
        <taxon>Ochrophyta</taxon>
        <taxon>Bacillariophyta</taxon>
        <taxon>Coscinodiscophyceae</taxon>
        <taxon>Thalassiosirophycidae</taxon>
        <taxon>Stephanodiscales</taxon>
        <taxon>Stephanodiscaceae</taxon>
        <taxon>Cyclotella</taxon>
    </lineage>
</organism>
<dbReference type="EC" id="2.7.7.-" evidence="10"/>
<gene>
    <name evidence="12" type="ORF">HJC23_004708</name>
</gene>
<keyword evidence="7" id="KW-0479">Metal-binding</keyword>
<evidence type="ECO:0000256" key="11">
    <source>
        <dbReference type="SAM" id="MobiDB-lite"/>
    </source>
</evidence>
<keyword evidence="4 10" id="KW-0808">Transferase</keyword>
<protein>
    <recommendedName>
        <fullName evidence="10">DNA primase</fullName>
        <ecNumber evidence="10">2.7.7.-</ecNumber>
    </recommendedName>
</protein>
<keyword evidence="6 10" id="KW-0235">DNA replication</keyword>
<dbReference type="InterPro" id="IPR002755">
    <property type="entry name" value="DNA_primase_S"/>
</dbReference>
<feature type="region of interest" description="Disordered" evidence="11">
    <location>
        <begin position="1"/>
        <end position="31"/>
    </location>
</feature>
<dbReference type="SUPFAM" id="SSF56747">
    <property type="entry name" value="Prim-pol domain"/>
    <property type="match status" value="1"/>
</dbReference>
<keyword evidence="9" id="KW-0804">Transcription</keyword>
<dbReference type="FunFam" id="3.90.920.10:FF:000003">
    <property type="entry name" value="DNA primase"/>
    <property type="match status" value="1"/>
</dbReference>
<dbReference type="CDD" id="cd04860">
    <property type="entry name" value="AE_Prim_S"/>
    <property type="match status" value="1"/>
</dbReference>
<evidence type="ECO:0000313" key="12">
    <source>
        <dbReference type="EMBL" id="KAL3790807.1"/>
    </source>
</evidence>
<dbReference type="Proteomes" id="UP001516023">
    <property type="component" value="Unassembled WGS sequence"/>
</dbReference>